<sequence>MAKAGKPRRYSESKGILSEGISGELQRLRHDEFGIKEAQQAAPVMPPRTRHGLHAPTPDPVSEPEESSGEDYAQSDEEVEENVEGASEEESGDDVSGSGEDEDEEGDEMQIDPSIQFVFLRPRDTPDPRFHTALQKTVYEQVYAGKAFAEHKWISWRDINETPEFESLHDLFKIVGIDWIVTLKQDYNEDLIRQFYVTVWVARDYSEMKWMSDTLQCSISRRQFRRLLNIHLDFRDDLHEEHTHNPLSIDYLSQFYEDGVRYTHEKVDGLRTIPSVVNRIVRATILPRLGNNDDIRGVAWHVIDAIIQGRQFDIVSLMMQEIAISKRTFTQGIYYAPYIMRLIQDKLGAAGQNLKKNKQYKPRLQLGAPRAPRTLPSSHPGASSSSAPPPPHGYDPNAFFHPQYAYFGMQPNEYFNPVLGAINTLSESIQRLSTGHEALHEDVRGLRTNVGDLNASVGRLHTRVGVLDS</sequence>
<organism evidence="2">
    <name type="scientific">Oryza sativa subsp. japonica</name>
    <name type="common">Rice</name>
    <dbReference type="NCBI Taxonomy" id="39947"/>
    <lineage>
        <taxon>Eukaryota</taxon>
        <taxon>Viridiplantae</taxon>
        <taxon>Streptophyta</taxon>
        <taxon>Embryophyta</taxon>
        <taxon>Tracheophyta</taxon>
        <taxon>Spermatophyta</taxon>
        <taxon>Magnoliopsida</taxon>
        <taxon>Liliopsida</taxon>
        <taxon>Poales</taxon>
        <taxon>Poaceae</taxon>
        <taxon>BOP clade</taxon>
        <taxon>Oryzoideae</taxon>
        <taxon>Oryzeae</taxon>
        <taxon>Oryzinae</taxon>
        <taxon>Oryza</taxon>
        <taxon>Oryza sativa</taxon>
    </lineage>
</organism>
<proteinExistence type="predicted"/>
<reference evidence="2" key="2">
    <citation type="submission" date="2006-06" db="EMBL/GenBank/DDBJ databases">
        <authorList>
            <person name="Buell R."/>
            <person name="Wing R.A."/>
            <person name="McCombie W.A."/>
            <person name="Ouyang S."/>
        </authorList>
    </citation>
    <scope>NUCLEOTIDE SEQUENCE</scope>
</reference>
<feature type="compositionally biased region" description="Low complexity" evidence="1">
    <location>
        <begin position="376"/>
        <end position="386"/>
    </location>
</feature>
<accession>Q10IG3</accession>
<protein>
    <submittedName>
        <fullName evidence="2">Uncharacterized protein</fullName>
    </submittedName>
</protein>
<evidence type="ECO:0000256" key="1">
    <source>
        <dbReference type="SAM" id="MobiDB-lite"/>
    </source>
</evidence>
<gene>
    <name evidence="2" type="ordered locus">LOC_Os03g34320</name>
</gene>
<feature type="compositionally biased region" description="Acidic residues" evidence="1">
    <location>
        <begin position="62"/>
        <end position="110"/>
    </location>
</feature>
<evidence type="ECO:0000313" key="2">
    <source>
        <dbReference type="EMBL" id="ABF97026.1"/>
    </source>
</evidence>
<feature type="region of interest" description="Disordered" evidence="1">
    <location>
        <begin position="1"/>
        <end position="114"/>
    </location>
</feature>
<dbReference type="EMBL" id="DP000009">
    <property type="protein sequence ID" value="ABF97026.1"/>
    <property type="molecule type" value="Genomic_DNA"/>
</dbReference>
<feature type="compositionally biased region" description="Basic and acidic residues" evidence="1">
    <location>
        <begin position="26"/>
        <end position="35"/>
    </location>
</feature>
<name>Q10IG3_ORYSJ</name>
<feature type="region of interest" description="Disordered" evidence="1">
    <location>
        <begin position="358"/>
        <end position="394"/>
    </location>
</feature>
<reference evidence="2" key="1">
    <citation type="journal article" date="2005" name="Genome Res.">
        <title>Sequence, annotation, and analysis of synteny between rice chromosome 3 and diverged grass species.</title>
        <authorList>
            <consortium name="Rice Chromosome 3 Sequencing Consortium"/>
            <person name="Buell C.R."/>
            <person name="Yuan Q."/>
            <person name="Ouyang S."/>
            <person name="Liu J."/>
            <person name="Zhu W."/>
            <person name="Wang A."/>
            <person name="Maiti R."/>
            <person name="Haas B."/>
            <person name="Wortman J."/>
            <person name="Pertea M."/>
            <person name="Jones K.M."/>
            <person name="Kim M."/>
            <person name="Overton L."/>
            <person name="Tsitrin T."/>
            <person name="Fadrosh D."/>
            <person name="Bera J."/>
            <person name="Weaver B."/>
            <person name="Jin S."/>
            <person name="Johri S."/>
            <person name="Reardon M."/>
            <person name="Webb K."/>
            <person name="Hill J."/>
            <person name="Moffat K."/>
            <person name="Tallon L."/>
            <person name="Van Aken S."/>
            <person name="Lewis M."/>
            <person name="Utterback T."/>
            <person name="Feldblyum T."/>
            <person name="Zismann V."/>
            <person name="Iobst S."/>
            <person name="Hsiao J."/>
            <person name="de Vazeille A.R."/>
            <person name="Salzberg S.L."/>
            <person name="White O."/>
            <person name="Fraser C."/>
            <person name="Yu Y."/>
            <person name="Kim H."/>
            <person name="Rambo T."/>
            <person name="Currie J."/>
            <person name="Collura K."/>
            <person name="Kernodle-Thompson S."/>
            <person name="Wei F."/>
            <person name="Kudrna K."/>
            <person name="Ammiraju J.S."/>
            <person name="Luo M."/>
            <person name="Goicoechea J.L."/>
            <person name="Wing R.A."/>
            <person name="Henry D."/>
            <person name="Oates R."/>
            <person name="Palmer M."/>
            <person name="Pries G."/>
            <person name="Saski C."/>
            <person name="Simmons J."/>
            <person name="Soderlund C."/>
            <person name="Nelson W."/>
            <person name="de la Bastide M."/>
            <person name="Spiegel L."/>
            <person name="Nascimento L."/>
            <person name="Huang E."/>
            <person name="Preston R."/>
            <person name="Zutavern T."/>
            <person name="Palmer L."/>
            <person name="O'Shaughnessy A."/>
            <person name="Dike S."/>
            <person name="McCombie W.R."/>
            <person name="Minx P."/>
            <person name="Cordum H."/>
            <person name="Wilson R."/>
            <person name="Jin W."/>
            <person name="Lee H.R."/>
            <person name="Jiang J."/>
            <person name="Jackson S."/>
        </authorList>
    </citation>
    <scope>NUCLEOTIDE SEQUENCE [LARGE SCALE GENOMIC DNA]</scope>
</reference>
<dbReference type="AlphaFoldDB" id="Q10IG3"/>